<evidence type="ECO:0000256" key="2">
    <source>
        <dbReference type="SAM" id="Phobius"/>
    </source>
</evidence>
<organism evidence="4 5">
    <name type="scientific">Pseudomonas fluvialis</name>
    <dbReference type="NCBI Taxonomy" id="1793966"/>
    <lineage>
        <taxon>Bacteria</taxon>
        <taxon>Pseudomonadati</taxon>
        <taxon>Pseudomonadota</taxon>
        <taxon>Gammaproteobacteria</taxon>
        <taxon>Pseudomonadales</taxon>
        <taxon>Pseudomonadaceae</taxon>
        <taxon>Pseudomonas</taxon>
    </lineage>
</organism>
<gene>
    <name evidence="4" type="ORF">HNP49_001994</name>
</gene>
<protein>
    <submittedName>
        <fullName evidence="4">TolA-binding protein</fullName>
    </submittedName>
</protein>
<evidence type="ECO:0000313" key="5">
    <source>
        <dbReference type="Proteomes" id="UP000557193"/>
    </source>
</evidence>
<keyword evidence="3" id="KW-0732">Signal</keyword>
<keyword evidence="2" id="KW-0472">Membrane</keyword>
<evidence type="ECO:0000313" key="4">
    <source>
        <dbReference type="EMBL" id="MBB6341826.1"/>
    </source>
</evidence>
<dbReference type="Proteomes" id="UP000557193">
    <property type="component" value="Unassembled WGS sequence"/>
</dbReference>
<sequence length="138" mass="15159">MRLLAPLFAVLLPCLAVQAEESVNLPLLQPSSAGTSQTSAAPASELQQQLQLMQAERDQLQAQLQEQNQLQESAQVSRLRQENQRLKLQLKAAQAGQGPRWLSEQQTWFALGSALALIALIIGRLSAGLGKSRKHWLN</sequence>
<dbReference type="RefSeq" id="WP_184682863.1">
    <property type="nucleotide sequence ID" value="NZ_JACHLL010000003.1"/>
</dbReference>
<feature type="signal peptide" evidence="3">
    <location>
        <begin position="1"/>
        <end position="19"/>
    </location>
</feature>
<comment type="caution">
    <text evidence="4">The sequence shown here is derived from an EMBL/GenBank/DDBJ whole genome shotgun (WGS) entry which is preliminary data.</text>
</comment>
<feature type="coiled-coil region" evidence="1">
    <location>
        <begin position="43"/>
        <end position="96"/>
    </location>
</feature>
<reference evidence="4 5" key="1">
    <citation type="submission" date="2020-08" db="EMBL/GenBank/DDBJ databases">
        <title>Functional genomics of gut bacteria from endangered species of beetles.</title>
        <authorList>
            <person name="Carlos-Shanley C."/>
        </authorList>
    </citation>
    <scope>NUCLEOTIDE SEQUENCE [LARGE SCALE GENOMIC DNA]</scope>
    <source>
        <strain evidence="4 5">S00202</strain>
    </source>
</reference>
<proteinExistence type="predicted"/>
<evidence type="ECO:0000256" key="3">
    <source>
        <dbReference type="SAM" id="SignalP"/>
    </source>
</evidence>
<keyword evidence="5" id="KW-1185">Reference proteome</keyword>
<keyword evidence="2" id="KW-0812">Transmembrane</keyword>
<dbReference type="AlphaFoldDB" id="A0A7X0EUR1"/>
<keyword evidence="1" id="KW-0175">Coiled coil</keyword>
<accession>A0A7X0EUR1</accession>
<dbReference type="EMBL" id="JACHLL010000003">
    <property type="protein sequence ID" value="MBB6341826.1"/>
    <property type="molecule type" value="Genomic_DNA"/>
</dbReference>
<feature type="transmembrane region" description="Helical" evidence="2">
    <location>
        <begin position="108"/>
        <end position="127"/>
    </location>
</feature>
<evidence type="ECO:0000256" key="1">
    <source>
        <dbReference type="SAM" id="Coils"/>
    </source>
</evidence>
<keyword evidence="2" id="KW-1133">Transmembrane helix</keyword>
<feature type="chain" id="PRO_5031274095" evidence="3">
    <location>
        <begin position="20"/>
        <end position="138"/>
    </location>
</feature>
<name>A0A7X0EUR1_9PSED</name>